<organism evidence="16 17">
    <name type="scientific">Ilumatobacter fluminis</name>
    <dbReference type="NCBI Taxonomy" id="467091"/>
    <lineage>
        <taxon>Bacteria</taxon>
        <taxon>Bacillati</taxon>
        <taxon>Actinomycetota</taxon>
        <taxon>Acidimicrobiia</taxon>
        <taxon>Acidimicrobiales</taxon>
        <taxon>Ilumatobacteraceae</taxon>
        <taxon>Ilumatobacter</taxon>
    </lineage>
</organism>
<dbReference type="PANTHER" id="PTHR45436:SF5">
    <property type="entry name" value="SENSOR HISTIDINE KINASE TRCS"/>
    <property type="match status" value="1"/>
</dbReference>
<feature type="domain" description="Histidine kinase" evidence="14">
    <location>
        <begin position="250"/>
        <end position="464"/>
    </location>
</feature>
<dbReference type="Pfam" id="PF00512">
    <property type="entry name" value="HisKA"/>
    <property type="match status" value="1"/>
</dbReference>
<dbReference type="SUPFAM" id="SSF55874">
    <property type="entry name" value="ATPase domain of HSP90 chaperone/DNA topoisomerase II/histidine kinase"/>
    <property type="match status" value="1"/>
</dbReference>
<comment type="subcellular location">
    <subcellularLocation>
        <location evidence="3">Cell membrane</location>
    </subcellularLocation>
</comment>
<evidence type="ECO:0000256" key="7">
    <source>
        <dbReference type="ARBA" id="ARBA00022692"/>
    </source>
</evidence>
<dbReference type="OrthoDB" id="9786919at2"/>
<dbReference type="GO" id="GO:0005886">
    <property type="term" value="C:plasma membrane"/>
    <property type="evidence" value="ECO:0007669"/>
    <property type="project" value="UniProtKB-SubCell"/>
</dbReference>
<dbReference type="GO" id="GO:0005509">
    <property type="term" value="F:calcium ion binding"/>
    <property type="evidence" value="ECO:0007669"/>
    <property type="project" value="UniProtKB-ARBA"/>
</dbReference>
<evidence type="ECO:0000256" key="5">
    <source>
        <dbReference type="ARBA" id="ARBA00022553"/>
    </source>
</evidence>
<proteinExistence type="predicted"/>
<protein>
    <recommendedName>
        <fullName evidence="4">histidine kinase</fullName>
        <ecNumber evidence="4">2.7.13.3</ecNumber>
    </recommendedName>
</protein>
<keyword evidence="17" id="KW-1185">Reference proteome</keyword>
<evidence type="ECO:0000256" key="11">
    <source>
        <dbReference type="ARBA" id="ARBA00023136"/>
    </source>
</evidence>
<evidence type="ECO:0000256" key="6">
    <source>
        <dbReference type="ARBA" id="ARBA00022679"/>
    </source>
</evidence>
<dbReference type="RefSeq" id="WP_133869903.1">
    <property type="nucleotide sequence ID" value="NZ_SOAU01000001.1"/>
</dbReference>
<evidence type="ECO:0000259" key="15">
    <source>
        <dbReference type="PROSITE" id="PS50885"/>
    </source>
</evidence>
<dbReference type="SMART" id="SM00387">
    <property type="entry name" value="HATPase_c"/>
    <property type="match status" value="1"/>
</dbReference>
<dbReference type="AlphaFoldDB" id="A0A4R7I334"/>
<evidence type="ECO:0000256" key="4">
    <source>
        <dbReference type="ARBA" id="ARBA00012438"/>
    </source>
</evidence>
<feature type="transmembrane region" description="Helical" evidence="13">
    <location>
        <begin position="158"/>
        <end position="181"/>
    </location>
</feature>
<name>A0A4R7I334_9ACTN</name>
<dbReference type="Gene3D" id="3.30.565.10">
    <property type="entry name" value="Histidine kinase-like ATPase, C-terminal domain"/>
    <property type="match status" value="1"/>
</dbReference>
<dbReference type="CDD" id="cd00082">
    <property type="entry name" value="HisKA"/>
    <property type="match status" value="1"/>
</dbReference>
<keyword evidence="11 13" id="KW-0472">Membrane</keyword>
<dbReference type="InterPro" id="IPR036890">
    <property type="entry name" value="HATPase_C_sf"/>
</dbReference>
<dbReference type="InterPro" id="IPR050428">
    <property type="entry name" value="TCS_sensor_his_kinase"/>
</dbReference>
<dbReference type="InterPro" id="IPR003661">
    <property type="entry name" value="HisK_dim/P_dom"/>
</dbReference>
<dbReference type="Gene3D" id="6.10.340.10">
    <property type="match status" value="1"/>
</dbReference>
<reference evidence="16 17" key="1">
    <citation type="submission" date="2019-03" db="EMBL/GenBank/DDBJ databases">
        <title>Sequencing the genomes of 1000 actinobacteria strains.</title>
        <authorList>
            <person name="Klenk H.-P."/>
        </authorList>
    </citation>
    <scope>NUCLEOTIDE SEQUENCE [LARGE SCALE GENOMIC DNA]</scope>
    <source>
        <strain evidence="16 17">DSM 18936</strain>
    </source>
</reference>
<keyword evidence="8 16" id="KW-0418">Kinase</keyword>
<evidence type="ECO:0000313" key="16">
    <source>
        <dbReference type="EMBL" id="TDT17624.1"/>
    </source>
</evidence>
<keyword evidence="10" id="KW-0902">Two-component regulatory system</keyword>
<dbReference type="InterPro" id="IPR003594">
    <property type="entry name" value="HATPase_dom"/>
</dbReference>
<dbReference type="InterPro" id="IPR003660">
    <property type="entry name" value="HAMP_dom"/>
</dbReference>
<evidence type="ECO:0000256" key="9">
    <source>
        <dbReference type="ARBA" id="ARBA00022989"/>
    </source>
</evidence>
<dbReference type="Pfam" id="PF02518">
    <property type="entry name" value="HATPase_c"/>
    <property type="match status" value="1"/>
</dbReference>
<dbReference type="SUPFAM" id="SSF158472">
    <property type="entry name" value="HAMP domain-like"/>
    <property type="match status" value="1"/>
</dbReference>
<dbReference type="EMBL" id="SOAU01000001">
    <property type="protein sequence ID" value="TDT17624.1"/>
    <property type="molecule type" value="Genomic_DNA"/>
</dbReference>
<dbReference type="InterPro" id="IPR004358">
    <property type="entry name" value="Sig_transdc_His_kin-like_C"/>
</dbReference>
<sequence>MNLSLRSRLLVGIAAVAVVLLAVSVVVTRTTRDQLVEQVDDRLAALSPQYGERSDPLGGYQPRPAQPPPSDYRERVSDVFEGFVGDNGELQEFYRPTAGDFGAPIIDADDLPETGGSYFSVDSTASGSTYRVYAQRGADGVLITAVPIDDLEATIDRLVLVEVLGSLAILGSLGLVGWWVLRLGIRPIKDMTESAERIADGDLTERVPEGAPGTEAGQLADALNQMLTTIERSVSDQAASEARLRRFVADASHELRTPVTTIRGYAELYRHGGLADQERLDDAMRRTEQEAARMARLVEDMLTLAKLDEHRPLAFTDIDLATIGSDAAHDGRIVAPERTFDVEASGDTTVVGDDDRVRQVVANVVGNAIVHTDPGVTIHISAVGDDAGATLTVRDEGGGMPQEIADRVTERFFRADPSRTRHRGGSGLGLAIVDATVAAHGGTVTIESEPGVGTAVALWFPRSRPTEAETAP</sequence>
<gene>
    <name evidence="16" type="ORF">BDK89_3235</name>
</gene>
<comment type="catalytic activity">
    <reaction evidence="1">
        <text>ATP + protein L-histidine = ADP + protein N-phospho-L-histidine.</text>
        <dbReference type="EC" id="2.7.13.3"/>
    </reaction>
</comment>
<dbReference type="SMART" id="SM00388">
    <property type="entry name" value="HisKA"/>
    <property type="match status" value="1"/>
</dbReference>
<evidence type="ECO:0000256" key="13">
    <source>
        <dbReference type="SAM" id="Phobius"/>
    </source>
</evidence>
<dbReference type="SUPFAM" id="SSF47384">
    <property type="entry name" value="Homodimeric domain of signal transducing histidine kinase"/>
    <property type="match status" value="1"/>
</dbReference>
<dbReference type="EC" id="2.7.13.3" evidence="4"/>
<feature type="domain" description="HAMP" evidence="15">
    <location>
        <begin position="182"/>
        <end position="235"/>
    </location>
</feature>
<keyword evidence="7 13" id="KW-0812">Transmembrane</keyword>
<comment type="cofactor">
    <cofactor evidence="2">
        <name>a divalent metal cation</name>
        <dbReference type="ChEBI" id="CHEBI:60240"/>
    </cofactor>
</comment>
<dbReference type="Proteomes" id="UP000294558">
    <property type="component" value="Unassembled WGS sequence"/>
</dbReference>
<dbReference type="Gene3D" id="1.10.287.130">
    <property type="match status" value="1"/>
</dbReference>
<evidence type="ECO:0000256" key="3">
    <source>
        <dbReference type="ARBA" id="ARBA00004236"/>
    </source>
</evidence>
<dbReference type="SMART" id="SM00304">
    <property type="entry name" value="HAMP"/>
    <property type="match status" value="1"/>
</dbReference>
<dbReference type="InterPro" id="IPR036097">
    <property type="entry name" value="HisK_dim/P_sf"/>
</dbReference>
<dbReference type="PROSITE" id="PS50109">
    <property type="entry name" value="HIS_KIN"/>
    <property type="match status" value="1"/>
</dbReference>
<keyword evidence="9 13" id="KW-1133">Transmembrane helix</keyword>
<accession>A0A4R7I334</accession>
<evidence type="ECO:0000256" key="1">
    <source>
        <dbReference type="ARBA" id="ARBA00000085"/>
    </source>
</evidence>
<feature type="region of interest" description="Disordered" evidence="12">
    <location>
        <begin position="47"/>
        <end position="72"/>
    </location>
</feature>
<dbReference type="InterPro" id="IPR005467">
    <property type="entry name" value="His_kinase_dom"/>
</dbReference>
<dbReference type="Pfam" id="PF00672">
    <property type="entry name" value="HAMP"/>
    <property type="match status" value="1"/>
</dbReference>
<evidence type="ECO:0000313" key="17">
    <source>
        <dbReference type="Proteomes" id="UP000294558"/>
    </source>
</evidence>
<dbReference type="FunFam" id="3.30.565.10:FF:000006">
    <property type="entry name" value="Sensor histidine kinase WalK"/>
    <property type="match status" value="1"/>
</dbReference>
<evidence type="ECO:0000256" key="10">
    <source>
        <dbReference type="ARBA" id="ARBA00023012"/>
    </source>
</evidence>
<dbReference type="PANTHER" id="PTHR45436">
    <property type="entry name" value="SENSOR HISTIDINE KINASE YKOH"/>
    <property type="match status" value="1"/>
</dbReference>
<dbReference type="CDD" id="cd00075">
    <property type="entry name" value="HATPase"/>
    <property type="match status" value="1"/>
</dbReference>
<evidence type="ECO:0000256" key="2">
    <source>
        <dbReference type="ARBA" id="ARBA00001968"/>
    </source>
</evidence>
<dbReference type="PRINTS" id="PR00344">
    <property type="entry name" value="BCTRLSENSOR"/>
</dbReference>
<dbReference type="PROSITE" id="PS50885">
    <property type="entry name" value="HAMP"/>
    <property type="match status" value="1"/>
</dbReference>
<evidence type="ECO:0000256" key="12">
    <source>
        <dbReference type="SAM" id="MobiDB-lite"/>
    </source>
</evidence>
<dbReference type="GO" id="GO:0000155">
    <property type="term" value="F:phosphorelay sensor kinase activity"/>
    <property type="evidence" value="ECO:0007669"/>
    <property type="project" value="InterPro"/>
</dbReference>
<evidence type="ECO:0000256" key="8">
    <source>
        <dbReference type="ARBA" id="ARBA00022777"/>
    </source>
</evidence>
<evidence type="ECO:0000259" key="14">
    <source>
        <dbReference type="PROSITE" id="PS50109"/>
    </source>
</evidence>
<comment type="caution">
    <text evidence="16">The sequence shown here is derived from an EMBL/GenBank/DDBJ whole genome shotgun (WGS) entry which is preliminary data.</text>
</comment>
<dbReference type="FunFam" id="1.10.287.130:FF:000001">
    <property type="entry name" value="Two-component sensor histidine kinase"/>
    <property type="match status" value="1"/>
</dbReference>
<keyword evidence="5" id="KW-0597">Phosphoprotein</keyword>
<keyword evidence="6" id="KW-0808">Transferase</keyword>
<dbReference type="CDD" id="cd06225">
    <property type="entry name" value="HAMP"/>
    <property type="match status" value="1"/>
</dbReference>